<reference evidence="3 4" key="1">
    <citation type="submission" date="2024-09" db="EMBL/GenBank/DDBJ databases">
        <authorList>
            <person name="Lee S.D."/>
        </authorList>
    </citation>
    <scope>NUCLEOTIDE SEQUENCE [LARGE SCALE GENOMIC DNA]</scope>
    <source>
        <strain evidence="3 4">N1-5</strain>
    </source>
</reference>
<organism evidence="3 4">
    <name type="scientific">Streptacidiphilus cavernicola</name>
    <dbReference type="NCBI Taxonomy" id="3342716"/>
    <lineage>
        <taxon>Bacteria</taxon>
        <taxon>Bacillati</taxon>
        <taxon>Actinomycetota</taxon>
        <taxon>Actinomycetes</taxon>
        <taxon>Kitasatosporales</taxon>
        <taxon>Streptomycetaceae</taxon>
        <taxon>Streptacidiphilus</taxon>
    </lineage>
</organism>
<dbReference type="RefSeq" id="WP_030259821.1">
    <property type="nucleotide sequence ID" value="NZ_JBHEZZ010000004.1"/>
</dbReference>
<dbReference type="PANTHER" id="PTHR38463">
    <property type="entry name" value="STRESS RESPONSE PROTEIN YSNF"/>
    <property type="match status" value="1"/>
</dbReference>
<dbReference type="InterPro" id="IPR027275">
    <property type="entry name" value="PRC-brl_dom"/>
</dbReference>
<evidence type="ECO:0000313" key="3">
    <source>
        <dbReference type="EMBL" id="MFC1401528.1"/>
    </source>
</evidence>
<comment type="caution">
    <text evidence="3">The sequence shown here is derived from an EMBL/GenBank/DDBJ whole genome shotgun (WGS) entry which is preliminary data.</text>
</comment>
<dbReference type="Gene3D" id="3.90.50.10">
    <property type="entry name" value="Photosynthetic Reaction Center, subunit H, domain 2"/>
    <property type="match status" value="1"/>
</dbReference>
<feature type="domain" description="PRC-barrel" evidence="1">
    <location>
        <begin position="9"/>
        <end position="64"/>
    </location>
</feature>
<sequence>MSTTLDPARVIGHKVLDAEGHKIGQADEVYLDDSTGTPQWVTVKGGLFGGKGHFAPLGGAVLVDNDVRLAYAKSQVDSAPELETGRHLSVEEEMTLYRHYGLGQPEAAGKGMNGTAGAAGTATGTATGTADGRTAGGTDTMANGMTTSGMSGGMAGGMTAPTGMDRLGTTDAHPEAVQDQLAMGARDGRVMTRYEERLHIGTERVEAGRARLHKTVTSEKVERTVPLMHQEIRVEREPIPDGEHGASMGDADFAESELDVTLYEERPVVSKEAVAVERVRVRVEDVTEQVVVHEEVRMERIDLVDDPSADAKARRDM</sequence>
<dbReference type="EMBL" id="JBHEZZ010000004">
    <property type="protein sequence ID" value="MFC1401528.1"/>
    <property type="molecule type" value="Genomic_DNA"/>
</dbReference>
<dbReference type="Pfam" id="PF05239">
    <property type="entry name" value="PRC"/>
    <property type="match status" value="1"/>
</dbReference>
<name>A0ABV6UJC3_9ACTN</name>
<dbReference type="Pfam" id="PF09557">
    <property type="entry name" value="DUF2382"/>
    <property type="match status" value="1"/>
</dbReference>
<dbReference type="PANTHER" id="PTHR38463:SF1">
    <property type="entry name" value="STRESS RESPONSE PROTEIN YSNF"/>
    <property type="match status" value="1"/>
</dbReference>
<proteinExistence type="predicted"/>
<accession>A0ABV6UJC3</accession>
<gene>
    <name evidence="3" type="ORF">ACEZDJ_09530</name>
</gene>
<keyword evidence="4" id="KW-1185">Reference proteome</keyword>
<dbReference type="InterPro" id="IPR011033">
    <property type="entry name" value="PRC_barrel-like_sf"/>
</dbReference>
<evidence type="ECO:0000259" key="2">
    <source>
        <dbReference type="Pfam" id="PF09557"/>
    </source>
</evidence>
<evidence type="ECO:0000259" key="1">
    <source>
        <dbReference type="Pfam" id="PF05239"/>
    </source>
</evidence>
<dbReference type="InterPro" id="IPR014747">
    <property type="entry name" value="Bac_photo_RC_H_C"/>
</dbReference>
<evidence type="ECO:0000313" key="4">
    <source>
        <dbReference type="Proteomes" id="UP001592528"/>
    </source>
</evidence>
<dbReference type="SUPFAM" id="SSF50346">
    <property type="entry name" value="PRC-barrel domain"/>
    <property type="match status" value="1"/>
</dbReference>
<feature type="domain" description="DUF2382" evidence="2">
    <location>
        <begin position="191"/>
        <end position="302"/>
    </location>
</feature>
<dbReference type="Proteomes" id="UP001592528">
    <property type="component" value="Unassembled WGS sequence"/>
</dbReference>
<dbReference type="InterPro" id="IPR052967">
    <property type="entry name" value="Stress_Response_Assoc"/>
</dbReference>
<dbReference type="InterPro" id="IPR019060">
    <property type="entry name" value="DUF2382"/>
</dbReference>
<protein>
    <submittedName>
        <fullName evidence="3">DUF2382 domain-containing protein</fullName>
    </submittedName>
</protein>